<keyword evidence="9" id="KW-1185">Reference proteome</keyword>
<dbReference type="PANTHER" id="PTHR12677:SF55">
    <property type="entry name" value="UNDECAPRENYL PHOSPHATE TRANSPORTER SAOUHSC_00901-RELATED"/>
    <property type="match status" value="1"/>
</dbReference>
<evidence type="ECO:0000256" key="4">
    <source>
        <dbReference type="ARBA" id="ARBA00022989"/>
    </source>
</evidence>
<dbReference type="Proteomes" id="UP001342826">
    <property type="component" value="Unassembled WGS sequence"/>
</dbReference>
<feature type="transmembrane region" description="Helical" evidence="6">
    <location>
        <begin position="134"/>
        <end position="155"/>
    </location>
</feature>
<gene>
    <name evidence="8" type="ORF">P9271_17555</name>
</gene>
<evidence type="ECO:0000313" key="9">
    <source>
        <dbReference type="Proteomes" id="UP001342826"/>
    </source>
</evidence>
<feature type="transmembrane region" description="Helical" evidence="6">
    <location>
        <begin position="167"/>
        <end position="183"/>
    </location>
</feature>
<protein>
    <recommendedName>
        <fullName evidence="6">TVP38/TMEM64 family membrane protein</fullName>
    </recommendedName>
</protein>
<evidence type="ECO:0000256" key="1">
    <source>
        <dbReference type="ARBA" id="ARBA00004651"/>
    </source>
</evidence>
<dbReference type="RefSeq" id="WP_066224845.1">
    <property type="nucleotide sequence ID" value="NZ_JARTFQ010000004.1"/>
</dbReference>
<feature type="transmembrane region" description="Helical" evidence="6">
    <location>
        <begin position="21"/>
        <end position="46"/>
    </location>
</feature>
<name>A0ABU6P184_9BACI</name>
<accession>A0ABU6P184</accession>
<keyword evidence="4 6" id="KW-1133">Transmembrane helix</keyword>
<feature type="transmembrane region" description="Helical" evidence="6">
    <location>
        <begin position="52"/>
        <end position="76"/>
    </location>
</feature>
<sequence>MLLQFFTEENLIRLFKEFRSFGPLFAIGLPMIEAFLPFLPLIVFIVVNVNSFGLWLGFLLTWFGSSLGSILVFFIIRRLGQQRFFHFLNRHKTVKKLMTWMEKKGFSPLFLLLCFPFTPSAAVNVVAGLSKISIWQYSLAVISGKFVMVFIVSFIGYDLHALITQPIRLFIAGLVIFLLWFVGKKVEKRLNISIIDQDDDSI</sequence>
<reference evidence="8 9" key="1">
    <citation type="submission" date="2023-03" db="EMBL/GenBank/DDBJ databases">
        <title>Bacillus Genome Sequencing.</title>
        <authorList>
            <person name="Dunlap C."/>
        </authorList>
    </citation>
    <scope>NUCLEOTIDE SEQUENCE [LARGE SCALE GENOMIC DNA]</scope>
    <source>
        <strain evidence="8 9">NRS-1717</strain>
    </source>
</reference>
<feature type="transmembrane region" description="Helical" evidence="6">
    <location>
        <begin position="105"/>
        <end position="128"/>
    </location>
</feature>
<evidence type="ECO:0000256" key="5">
    <source>
        <dbReference type="ARBA" id="ARBA00023136"/>
    </source>
</evidence>
<proteinExistence type="inferred from homology"/>
<evidence type="ECO:0000256" key="2">
    <source>
        <dbReference type="ARBA" id="ARBA00022475"/>
    </source>
</evidence>
<dbReference type="InterPro" id="IPR032816">
    <property type="entry name" value="VTT_dom"/>
</dbReference>
<comment type="similarity">
    <text evidence="6">Belongs to the TVP38/TMEM64 family.</text>
</comment>
<comment type="subcellular location">
    <subcellularLocation>
        <location evidence="1 6">Cell membrane</location>
        <topology evidence="1 6">Multi-pass membrane protein</topology>
    </subcellularLocation>
</comment>
<dbReference type="GeneID" id="301139319"/>
<dbReference type="Pfam" id="PF09335">
    <property type="entry name" value="VTT_dom"/>
    <property type="match status" value="1"/>
</dbReference>
<keyword evidence="2 6" id="KW-1003">Cell membrane</keyword>
<comment type="caution">
    <text evidence="8">The sequence shown here is derived from an EMBL/GenBank/DDBJ whole genome shotgun (WGS) entry which is preliminary data.</text>
</comment>
<keyword evidence="3 6" id="KW-0812">Transmembrane</keyword>
<evidence type="ECO:0000313" key="8">
    <source>
        <dbReference type="EMBL" id="MED4403117.1"/>
    </source>
</evidence>
<keyword evidence="5 6" id="KW-0472">Membrane</keyword>
<organism evidence="8 9">
    <name type="scientific">Metabacillus fastidiosus</name>
    <dbReference type="NCBI Taxonomy" id="1458"/>
    <lineage>
        <taxon>Bacteria</taxon>
        <taxon>Bacillati</taxon>
        <taxon>Bacillota</taxon>
        <taxon>Bacilli</taxon>
        <taxon>Bacillales</taxon>
        <taxon>Bacillaceae</taxon>
        <taxon>Metabacillus</taxon>
    </lineage>
</organism>
<dbReference type="PANTHER" id="PTHR12677">
    <property type="entry name" value="GOLGI APPARATUS MEMBRANE PROTEIN TVP38-RELATED"/>
    <property type="match status" value="1"/>
</dbReference>
<dbReference type="EMBL" id="JARTFS010000013">
    <property type="protein sequence ID" value="MED4403117.1"/>
    <property type="molecule type" value="Genomic_DNA"/>
</dbReference>
<feature type="domain" description="VTT" evidence="7">
    <location>
        <begin position="40"/>
        <end position="157"/>
    </location>
</feature>
<evidence type="ECO:0000256" key="3">
    <source>
        <dbReference type="ARBA" id="ARBA00022692"/>
    </source>
</evidence>
<evidence type="ECO:0000259" key="7">
    <source>
        <dbReference type="Pfam" id="PF09335"/>
    </source>
</evidence>
<dbReference type="InterPro" id="IPR015414">
    <property type="entry name" value="TMEM64"/>
</dbReference>
<evidence type="ECO:0000256" key="6">
    <source>
        <dbReference type="RuleBase" id="RU366058"/>
    </source>
</evidence>